<dbReference type="PANTHER" id="PTHR12526">
    <property type="entry name" value="GLYCOSYLTRANSFERASE"/>
    <property type="match status" value="1"/>
</dbReference>
<keyword evidence="6" id="KW-1185">Reference proteome</keyword>
<evidence type="ECO:0000256" key="3">
    <source>
        <dbReference type="ARBA" id="ARBA00022679"/>
    </source>
</evidence>
<reference evidence="5 6" key="1">
    <citation type="submission" date="2020-02" db="EMBL/GenBank/DDBJ databases">
        <title>Flavobacteriaceae Psychroflexus bacterium YR1-1, complete genome.</title>
        <authorList>
            <person name="Li Y."/>
            <person name="Wu S."/>
        </authorList>
    </citation>
    <scope>NUCLEOTIDE SEQUENCE [LARGE SCALE GENOMIC DNA]</scope>
    <source>
        <strain evidence="5 6">YR1-1</strain>
    </source>
</reference>
<organism evidence="5 6">
    <name type="scientific">Psychroflexus aurantiacus</name>
    <dbReference type="NCBI Taxonomy" id="2709310"/>
    <lineage>
        <taxon>Bacteria</taxon>
        <taxon>Pseudomonadati</taxon>
        <taxon>Bacteroidota</taxon>
        <taxon>Flavobacteriia</taxon>
        <taxon>Flavobacteriales</taxon>
        <taxon>Flavobacteriaceae</taxon>
        <taxon>Psychroflexus</taxon>
    </lineage>
</organism>
<dbReference type="Pfam" id="PF00534">
    <property type="entry name" value="Glycos_transf_1"/>
    <property type="match status" value="1"/>
</dbReference>
<accession>A0A6B3R142</accession>
<feature type="domain" description="Glycosyl transferase family 1" evidence="4">
    <location>
        <begin position="180"/>
        <end position="339"/>
    </location>
</feature>
<evidence type="ECO:0000256" key="1">
    <source>
        <dbReference type="ARBA" id="ARBA00009481"/>
    </source>
</evidence>
<evidence type="ECO:0000313" key="5">
    <source>
        <dbReference type="EMBL" id="NEV92727.1"/>
    </source>
</evidence>
<name>A0A6B3R142_9FLAO</name>
<dbReference type="Proteomes" id="UP000478505">
    <property type="component" value="Unassembled WGS sequence"/>
</dbReference>
<keyword evidence="2" id="KW-0328">Glycosyltransferase</keyword>
<comment type="caution">
    <text evidence="5">The sequence shown here is derived from an EMBL/GenBank/DDBJ whole genome shotgun (WGS) entry which is preliminary data.</text>
</comment>
<gene>
    <name evidence="5" type="ORF">G3567_01030</name>
</gene>
<evidence type="ECO:0000256" key="2">
    <source>
        <dbReference type="ARBA" id="ARBA00022676"/>
    </source>
</evidence>
<proteinExistence type="inferred from homology"/>
<protein>
    <submittedName>
        <fullName evidence="5">Glycosyltransferase family 4 protein</fullName>
    </submittedName>
</protein>
<dbReference type="PANTHER" id="PTHR12526:SF640">
    <property type="entry name" value="COLANIC ACID BIOSYNTHESIS GLYCOSYLTRANSFERASE WCAL-RELATED"/>
    <property type="match status" value="1"/>
</dbReference>
<comment type="similarity">
    <text evidence="1">Belongs to the glycosyltransferase group 1 family. Glycosyltransferase 4 subfamily.</text>
</comment>
<dbReference type="InterPro" id="IPR001296">
    <property type="entry name" value="Glyco_trans_1"/>
</dbReference>
<dbReference type="RefSeq" id="WP_164003315.1">
    <property type="nucleotide sequence ID" value="NZ_JAAIKD010000001.1"/>
</dbReference>
<dbReference type="AlphaFoldDB" id="A0A6B3R142"/>
<dbReference type="CDD" id="cd03801">
    <property type="entry name" value="GT4_PimA-like"/>
    <property type="match status" value="1"/>
</dbReference>
<sequence>MNNKKKRVLFIGSFKTKGKEGNVGGQMFACNSLINSDLKNKVDWILVDTTATTNLKRSVFNKLSKSILRLIKVFYYLIFCRVDVILAFCSSGNSFLEKGYVLKISKFLGKRTIIAPRSGHLIDGIITNQGFKKKVLSIFESCDTIICQGSFWKSFFLNELGQPENKLKIVHNWIDAKNYNKTNKIKTPINILFLGWVDKNKGVWDIFNAVNILKRSDYKLNIAGNGEEFQKLSKAILENSVQDRIEMLDWVYGNHKINLLNDADIFILPSYREGLPNSLLEAMASKCAVIASNVGAIPDIINHNINGKLINPGDVNGLVNAIEDYLDNHELIKKHSESALQTIQKKNSISIVEIKFSSILKL</sequence>
<dbReference type="SUPFAM" id="SSF53756">
    <property type="entry name" value="UDP-Glycosyltransferase/glycogen phosphorylase"/>
    <property type="match status" value="1"/>
</dbReference>
<dbReference type="GO" id="GO:0016757">
    <property type="term" value="F:glycosyltransferase activity"/>
    <property type="evidence" value="ECO:0007669"/>
    <property type="project" value="UniProtKB-KW"/>
</dbReference>
<evidence type="ECO:0000259" key="4">
    <source>
        <dbReference type="Pfam" id="PF00534"/>
    </source>
</evidence>
<dbReference type="Gene3D" id="3.40.50.2000">
    <property type="entry name" value="Glycogen Phosphorylase B"/>
    <property type="match status" value="2"/>
</dbReference>
<evidence type="ECO:0000313" key="6">
    <source>
        <dbReference type="Proteomes" id="UP000478505"/>
    </source>
</evidence>
<keyword evidence="3 5" id="KW-0808">Transferase</keyword>
<dbReference type="EMBL" id="JAAIKD010000001">
    <property type="protein sequence ID" value="NEV92727.1"/>
    <property type="molecule type" value="Genomic_DNA"/>
</dbReference>